<keyword evidence="2" id="KW-1185">Reference proteome</keyword>
<dbReference type="Proteomes" id="UP000245655">
    <property type="component" value="Unassembled WGS sequence"/>
</dbReference>
<sequence length="193" mass="21527">MATLQLTHAPILNSSAQLLILPVNTAGILLDPVLTKAKILFADNYQRYYRACRDGSLRVGSCLLQKRMLEQAGLSISSNGNQPSYIANLVVSNHPYHPTRSQWLIAALNDLSEQLIPLIRYQGIRRIALLARPLIHNHLRNETANVSNAANLANTGSLALDWHADILPLLLQHLQDLPKVRIDIHLPKDFNID</sequence>
<dbReference type="InterPro" id="IPR043472">
    <property type="entry name" value="Macro_dom-like"/>
</dbReference>
<dbReference type="EMBL" id="QGGM01000004">
    <property type="protein sequence ID" value="PWK13606.1"/>
    <property type="molecule type" value="Genomic_DNA"/>
</dbReference>
<dbReference type="GeneID" id="60254808"/>
<evidence type="ECO:0000313" key="2">
    <source>
        <dbReference type="Proteomes" id="UP000245655"/>
    </source>
</evidence>
<reference evidence="1 2" key="1">
    <citation type="submission" date="2018-05" db="EMBL/GenBank/DDBJ databases">
        <title>Genomic Encyclopedia of Type Strains, Phase IV (KMG-IV): sequencing the most valuable type-strain genomes for metagenomic binning, comparative biology and taxonomic classification.</title>
        <authorList>
            <person name="Goeker M."/>
        </authorList>
    </citation>
    <scope>NUCLEOTIDE SEQUENCE [LARGE SCALE GENOMIC DNA]</scope>
    <source>
        <strain evidence="1 2">DSM 7229</strain>
    </source>
</reference>
<proteinExistence type="predicted"/>
<name>A0A2V2A3W9_PSYIM</name>
<dbReference type="AlphaFoldDB" id="A0A2V2A3W9"/>
<dbReference type="RefSeq" id="WP_109590582.1">
    <property type="nucleotide sequence ID" value="NZ_CAJGZV010000001.1"/>
</dbReference>
<gene>
    <name evidence="1" type="ORF">C8D84_10487</name>
</gene>
<protein>
    <submittedName>
        <fullName evidence="1">Uncharacterized protein</fullName>
    </submittedName>
</protein>
<dbReference type="Gene3D" id="3.40.220.10">
    <property type="entry name" value="Leucine Aminopeptidase, subunit E, domain 1"/>
    <property type="match status" value="1"/>
</dbReference>
<organism evidence="1 2">
    <name type="scientific">Psychrobacter immobilis</name>
    <dbReference type="NCBI Taxonomy" id="498"/>
    <lineage>
        <taxon>Bacteria</taxon>
        <taxon>Pseudomonadati</taxon>
        <taxon>Pseudomonadota</taxon>
        <taxon>Gammaproteobacteria</taxon>
        <taxon>Moraxellales</taxon>
        <taxon>Moraxellaceae</taxon>
        <taxon>Psychrobacter</taxon>
    </lineage>
</organism>
<comment type="caution">
    <text evidence="1">The sequence shown here is derived from an EMBL/GenBank/DDBJ whole genome shotgun (WGS) entry which is preliminary data.</text>
</comment>
<dbReference type="SUPFAM" id="SSF52949">
    <property type="entry name" value="Macro domain-like"/>
    <property type="match status" value="1"/>
</dbReference>
<evidence type="ECO:0000313" key="1">
    <source>
        <dbReference type="EMBL" id="PWK13606.1"/>
    </source>
</evidence>
<accession>A0A2V2A3W9</accession>